<dbReference type="InterPro" id="IPR038071">
    <property type="entry name" value="UROD/MetE-like_sf"/>
</dbReference>
<dbReference type="Gene3D" id="3.20.20.210">
    <property type="match status" value="1"/>
</dbReference>
<protein>
    <submittedName>
        <fullName evidence="2">Vitamin-B12 independent methionine synthase</fullName>
    </submittedName>
</protein>
<dbReference type="Proteomes" id="UP000608579">
    <property type="component" value="Unassembled WGS sequence"/>
</dbReference>
<reference evidence="2" key="1">
    <citation type="journal article" date="2020" name="ISME J.">
        <title>Gammaproteobacteria mediating utilization of methyl-, sulfur- and petroleum organic compounds in deep ocean hydrothermal plumes.</title>
        <authorList>
            <person name="Zhou Z."/>
            <person name="Liu Y."/>
            <person name="Pan J."/>
            <person name="Cron B.R."/>
            <person name="Toner B.M."/>
            <person name="Anantharaman K."/>
            <person name="Breier J.A."/>
            <person name="Dick G.J."/>
            <person name="Li M."/>
        </authorList>
    </citation>
    <scope>NUCLEOTIDE SEQUENCE</scope>
    <source>
        <strain evidence="2">SZUA-1515</strain>
    </source>
</reference>
<gene>
    <name evidence="2" type="ORF">EYH45_05495</name>
</gene>
<sequence>MAGEGVFTTTVVGSWPRPSWLIAELRRKNRGEITYEQFSEVADEAVLLAVKYQEDAGVEVLSDGEQRRDNFYSFVADKLEGIKLMTVAEVMDFVKDKQRYEELLRRLDVPAFAIKSPVAVATIRKKRPIALDELKFLKKHTKSRIKIPLPGPYMLTRASWIDPVSREAYWDREDLAKEYVKLLREEIKALAEAGADFIQLDEPTLTEVVYGGESSQTFMCAALFSKTDPTEELKFATELVNKVVQGISGVRIGVHVCRGNWSRAEGSLLSGDYKPLIPYFQEMKIDQLVLEFATQRAGELKVFEGVSGIKELGLGVVNPRTDEVEPVEQIIAKTKEAVKYFDPDKIYLNPDCGFGTFAESPVNKPKIAYEKLVSMVRAAEQLRKEYGG</sequence>
<evidence type="ECO:0000313" key="2">
    <source>
        <dbReference type="EMBL" id="HIQ30001.1"/>
    </source>
</evidence>
<dbReference type="CDD" id="cd03311">
    <property type="entry name" value="CIMS_C_terminal_like"/>
    <property type="match status" value="1"/>
</dbReference>
<dbReference type="PANTHER" id="PTHR43844">
    <property type="entry name" value="METHIONINE SYNTHASE"/>
    <property type="match status" value="1"/>
</dbReference>
<proteinExistence type="predicted"/>
<evidence type="ECO:0000313" key="3">
    <source>
        <dbReference type="Proteomes" id="UP000608579"/>
    </source>
</evidence>
<dbReference type="Pfam" id="PF01717">
    <property type="entry name" value="Meth_synt_2"/>
    <property type="match status" value="1"/>
</dbReference>
<accession>A0A832ZZ40</accession>
<dbReference type="GO" id="GO:0008270">
    <property type="term" value="F:zinc ion binding"/>
    <property type="evidence" value="ECO:0007669"/>
    <property type="project" value="InterPro"/>
</dbReference>
<organism evidence="2 3">
    <name type="scientific">Caldiarchaeum subterraneum</name>
    <dbReference type="NCBI Taxonomy" id="311458"/>
    <lineage>
        <taxon>Archaea</taxon>
        <taxon>Nitrososphaerota</taxon>
        <taxon>Candidatus Caldarchaeales</taxon>
        <taxon>Candidatus Caldarchaeaceae</taxon>
        <taxon>Candidatus Caldarchaeum</taxon>
    </lineage>
</organism>
<dbReference type="SUPFAM" id="SSF51726">
    <property type="entry name" value="UROD/MetE-like"/>
    <property type="match status" value="1"/>
</dbReference>
<name>A0A832ZZ40_CALS0</name>
<dbReference type="GO" id="GO:0009086">
    <property type="term" value="P:methionine biosynthetic process"/>
    <property type="evidence" value="ECO:0007669"/>
    <property type="project" value="InterPro"/>
</dbReference>
<dbReference type="InterPro" id="IPR002629">
    <property type="entry name" value="Met_Synth_C/arc"/>
</dbReference>
<dbReference type="GO" id="GO:0003871">
    <property type="term" value="F:5-methyltetrahydropteroyltriglutamate-homocysteine S-methyltransferase activity"/>
    <property type="evidence" value="ECO:0007669"/>
    <property type="project" value="InterPro"/>
</dbReference>
<evidence type="ECO:0000259" key="1">
    <source>
        <dbReference type="Pfam" id="PF01717"/>
    </source>
</evidence>
<comment type="caution">
    <text evidence="2">The sequence shown here is derived from an EMBL/GenBank/DDBJ whole genome shotgun (WGS) entry which is preliminary data.</text>
</comment>
<dbReference type="PANTHER" id="PTHR43844:SF1">
    <property type="entry name" value="METHIONINE SYNTHASE"/>
    <property type="match status" value="1"/>
</dbReference>
<dbReference type="AlphaFoldDB" id="A0A832ZZ40"/>
<feature type="domain" description="Cobalamin-independent methionine synthase MetE C-terminal/archaeal" evidence="1">
    <location>
        <begin position="7"/>
        <end position="380"/>
    </location>
</feature>
<dbReference type="EMBL" id="DQVM01000107">
    <property type="protein sequence ID" value="HIQ30001.1"/>
    <property type="molecule type" value="Genomic_DNA"/>
</dbReference>